<gene>
    <name evidence="10" type="ORF">IPOD504_LOCUS12166</name>
</gene>
<dbReference type="SUPFAM" id="SSF63887">
    <property type="entry name" value="P-domain of calnexin/calreticulin"/>
    <property type="match status" value="1"/>
</dbReference>
<dbReference type="EMBL" id="OW152815">
    <property type="protein sequence ID" value="CAH2062766.1"/>
    <property type="molecule type" value="Genomic_DNA"/>
</dbReference>
<evidence type="ECO:0000313" key="10">
    <source>
        <dbReference type="EMBL" id="CAH2062766.1"/>
    </source>
</evidence>
<evidence type="ECO:0000256" key="6">
    <source>
        <dbReference type="ARBA" id="ARBA00023136"/>
    </source>
</evidence>
<feature type="transmembrane region" description="Helical" evidence="8">
    <location>
        <begin position="481"/>
        <end position="502"/>
    </location>
</feature>
<feature type="compositionally biased region" description="Polar residues" evidence="9">
    <location>
        <begin position="569"/>
        <end position="579"/>
    </location>
</feature>
<evidence type="ECO:0000256" key="3">
    <source>
        <dbReference type="ARBA" id="ARBA00022692"/>
    </source>
</evidence>
<dbReference type="PANTHER" id="PTHR11073:SF1">
    <property type="entry name" value="CALNEXIN 14D-RELATED"/>
    <property type="match status" value="1"/>
</dbReference>
<keyword evidence="11" id="KW-1185">Reference proteome</keyword>
<evidence type="ECO:0000256" key="8">
    <source>
        <dbReference type="RuleBase" id="RU362126"/>
    </source>
</evidence>
<dbReference type="InterPro" id="IPR018124">
    <property type="entry name" value="Calret/calnex_CS"/>
</dbReference>
<feature type="chain" id="PRO_5044988549" description="Calnexin" evidence="8">
    <location>
        <begin position="29"/>
        <end position="634"/>
    </location>
</feature>
<name>A0ABN8IR87_9NEOP</name>
<comment type="similarity">
    <text evidence="2 8">Belongs to the calreticulin family.</text>
</comment>
<dbReference type="Gene3D" id="2.60.120.200">
    <property type="match status" value="1"/>
</dbReference>
<keyword evidence="3 8" id="KW-0812">Transmembrane</keyword>
<feature type="signal peptide" evidence="8">
    <location>
        <begin position="1"/>
        <end position="28"/>
    </location>
</feature>
<dbReference type="PANTHER" id="PTHR11073">
    <property type="entry name" value="CALRETICULIN AND CALNEXIN"/>
    <property type="match status" value="1"/>
</dbReference>
<feature type="compositionally biased region" description="Acidic residues" evidence="9">
    <location>
        <begin position="583"/>
        <end position="610"/>
    </location>
</feature>
<comment type="subcellular location">
    <subcellularLocation>
        <location evidence="1">Endoplasmic reticulum membrane</location>
        <topology evidence="1">Single-pass membrane protein</topology>
    </subcellularLocation>
</comment>
<keyword evidence="8" id="KW-0732">Signal</keyword>
<protein>
    <recommendedName>
        <fullName evidence="12">Calnexin</fullName>
    </recommendedName>
</protein>
<evidence type="ECO:0000256" key="7">
    <source>
        <dbReference type="ARBA" id="ARBA00023186"/>
    </source>
</evidence>
<accession>A0ABN8IR87</accession>
<feature type="transmembrane region" description="Helical" evidence="8">
    <location>
        <begin position="523"/>
        <end position="542"/>
    </location>
</feature>
<sequence length="634" mass="71503">MLESTMALFNKILYFCGLLLFATGLVRAENDDDGVTVELSNYGNQIRTIEEEQYHSPQINSKSIYFAEHFDDEAAFKKKWVKSEAKKQGVDEAIAKYDGKWEIQAPSRRILKNDLGLVLTTEAKHAAISALLDKPFEFKDKPLVVQYEVTMQEGQNCGGAYIKLLSRGTNTKADLRQFHDQTAYTIMFGPDKCGNDNKLHFIFRHRNPVNGTVEEKHSKKPNQRLDDIYKDKEPHLYTLVVRPDNTFSVLVDNREVNGGSLLEDFAPPVNPPEEIDDPDDRKPDDWDEREKIVDPTATKPEDWDEEAPAQIVDPNAVKPDGWLDDEPEMIPDPEAKKPSDWDEDMDGEWEAPLVDNPACAAAPGCGPWTPPLVPNPEYKGVWRAPLVANPNYRGKWSPRRIPNPHYFKDENPFKMTPITAVGFELWSMSPMLLFDNLVVTDDLAVAEQWAQQTYALKRTKISSDSQSIWGRLLRATNYKPGLWAVYAVYCAIPVSIYVAYLVRRAREDSLAERALRLAGEQPWLAAAAALVAFALIAGLCYLCCGPSADPDADYKKTDAVTEDDPPQEEPQTQKASKSTLEGPEPEEQTEQSDDQLADQQEEEQTDQESEPVEKAQIDTEGAGDGQRKRKPRKE</sequence>
<organism evidence="10 11">
    <name type="scientific">Iphiclides podalirius</name>
    <name type="common">scarce swallowtail</name>
    <dbReference type="NCBI Taxonomy" id="110791"/>
    <lineage>
        <taxon>Eukaryota</taxon>
        <taxon>Metazoa</taxon>
        <taxon>Ecdysozoa</taxon>
        <taxon>Arthropoda</taxon>
        <taxon>Hexapoda</taxon>
        <taxon>Insecta</taxon>
        <taxon>Pterygota</taxon>
        <taxon>Neoptera</taxon>
        <taxon>Endopterygota</taxon>
        <taxon>Lepidoptera</taxon>
        <taxon>Glossata</taxon>
        <taxon>Ditrysia</taxon>
        <taxon>Papilionoidea</taxon>
        <taxon>Papilionidae</taxon>
        <taxon>Papilioninae</taxon>
        <taxon>Iphiclides</taxon>
    </lineage>
</organism>
<dbReference type="PROSITE" id="PS00804">
    <property type="entry name" value="CALRETICULIN_2"/>
    <property type="match status" value="1"/>
</dbReference>
<keyword evidence="7 8" id="KW-0143">Chaperone</keyword>
<evidence type="ECO:0008006" key="12">
    <source>
        <dbReference type="Google" id="ProtNLM"/>
    </source>
</evidence>
<feature type="region of interest" description="Disordered" evidence="9">
    <location>
        <begin position="259"/>
        <end position="292"/>
    </location>
</feature>
<dbReference type="PRINTS" id="PR00626">
    <property type="entry name" value="CALRETICULIN"/>
</dbReference>
<dbReference type="InterPro" id="IPR013320">
    <property type="entry name" value="ConA-like_dom_sf"/>
</dbReference>
<keyword evidence="6 8" id="KW-0472">Membrane</keyword>
<proteinExistence type="inferred from homology"/>
<dbReference type="InterPro" id="IPR001580">
    <property type="entry name" value="Calret/calnex"/>
</dbReference>
<dbReference type="InterPro" id="IPR009033">
    <property type="entry name" value="Calreticulin/calnexin_P_dom_sf"/>
</dbReference>
<feature type="non-terminal residue" evidence="10">
    <location>
        <position position="634"/>
    </location>
</feature>
<dbReference type="Proteomes" id="UP000837857">
    <property type="component" value="Chromosome 3"/>
</dbReference>
<evidence type="ECO:0000256" key="5">
    <source>
        <dbReference type="ARBA" id="ARBA00022989"/>
    </source>
</evidence>
<evidence type="ECO:0000256" key="9">
    <source>
        <dbReference type="SAM" id="MobiDB-lite"/>
    </source>
</evidence>
<evidence type="ECO:0000256" key="1">
    <source>
        <dbReference type="ARBA" id="ARBA00004389"/>
    </source>
</evidence>
<evidence type="ECO:0000256" key="2">
    <source>
        <dbReference type="ARBA" id="ARBA00010983"/>
    </source>
</evidence>
<keyword evidence="5 8" id="KW-1133">Transmembrane helix</keyword>
<dbReference type="SUPFAM" id="SSF49899">
    <property type="entry name" value="Concanavalin A-like lectins/glucanases"/>
    <property type="match status" value="1"/>
</dbReference>
<evidence type="ECO:0000256" key="4">
    <source>
        <dbReference type="ARBA" id="ARBA00022824"/>
    </source>
</evidence>
<keyword evidence="4 8" id="KW-0256">Endoplasmic reticulum</keyword>
<reference evidence="10" key="1">
    <citation type="submission" date="2022-03" db="EMBL/GenBank/DDBJ databases">
        <authorList>
            <person name="Martin H S."/>
        </authorList>
    </citation>
    <scope>NUCLEOTIDE SEQUENCE</scope>
</reference>
<feature type="region of interest" description="Disordered" evidence="9">
    <location>
        <begin position="552"/>
        <end position="634"/>
    </location>
</feature>
<feature type="compositionally biased region" description="Basic and acidic residues" evidence="9">
    <location>
        <begin position="279"/>
        <end position="292"/>
    </location>
</feature>
<evidence type="ECO:0000313" key="11">
    <source>
        <dbReference type="Proteomes" id="UP000837857"/>
    </source>
</evidence>
<dbReference type="Gene3D" id="2.10.250.10">
    <property type="entry name" value="Calreticulin/calnexin, P domain"/>
    <property type="match status" value="1"/>
</dbReference>
<dbReference type="Pfam" id="PF00262">
    <property type="entry name" value="Calreticulin"/>
    <property type="match status" value="1"/>
</dbReference>